<evidence type="ECO:0000313" key="1">
    <source>
        <dbReference type="EMBL" id="VDM08537.1"/>
    </source>
</evidence>
<dbReference type="InParanoid" id="A0A3P7DVC7"/>
<evidence type="ECO:0000313" key="2">
    <source>
        <dbReference type="Proteomes" id="UP000270924"/>
    </source>
</evidence>
<dbReference type="Proteomes" id="UP000270924">
    <property type="component" value="Unassembled WGS sequence"/>
</dbReference>
<name>A0A3P7DVC7_WUCBA</name>
<organism evidence="1 2">
    <name type="scientific">Wuchereria bancrofti</name>
    <dbReference type="NCBI Taxonomy" id="6293"/>
    <lineage>
        <taxon>Eukaryota</taxon>
        <taxon>Metazoa</taxon>
        <taxon>Ecdysozoa</taxon>
        <taxon>Nematoda</taxon>
        <taxon>Chromadorea</taxon>
        <taxon>Rhabditida</taxon>
        <taxon>Spirurina</taxon>
        <taxon>Spiruromorpha</taxon>
        <taxon>Filarioidea</taxon>
        <taxon>Onchocercidae</taxon>
        <taxon>Wuchereria</taxon>
    </lineage>
</organism>
<sequence>MSAKLGFSHLTQDIKVAWVGFVGYCMRERIAARLSETCMLALQARCERFGISRARDLYDHACQRDLYFHTSREVLRLRGWVL</sequence>
<gene>
    <name evidence="1" type="ORF">WBA_LOCUS1923</name>
</gene>
<proteinExistence type="predicted"/>
<reference evidence="1 2" key="1">
    <citation type="submission" date="2018-11" db="EMBL/GenBank/DDBJ databases">
        <authorList>
            <consortium name="Pathogen Informatics"/>
        </authorList>
    </citation>
    <scope>NUCLEOTIDE SEQUENCE [LARGE SCALE GENOMIC DNA]</scope>
</reference>
<protein>
    <submittedName>
        <fullName evidence="1">Uncharacterized protein</fullName>
    </submittedName>
</protein>
<accession>A0A3P7DVC7</accession>
<keyword evidence="2" id="KW-1185">Reference proteome</keyword>
<dbReference type="EMBL" id="UYWW01000464">
    <property type="protein sequence ID" value="VDM08537.1"/>
    <property type="molecule type" value="Genomic_DNA"/>
</dbReference>
<dbReference type="AlphaFoldDB" id="A0A3P7DVC7"/>